<keyword evidence="2 7" id="KW-0227">DNA damage</keyword>
<protein>
    <recommendedName>
        <fullName evidence="7">Recombination protein RecR</fullName>
    </recommendedName>
</protein>
<dbReference type="InterPro" id="IPR015967">
    <property type="entry name" value="Rcmb_RecR_Znf"/>
</dbReference>
<dbReference type="CDD" id="cd01025">
    <property type="entry name" value="TOPRIM_recR"/>
    <property type="match status" value="1"/>
</dbReference>
<organism evidence="9 10">
    <name type="scientific">Desulfoscipio geothermicus DSM 3669</name>
    <dbReference type="NCBI Taxonomy" id="1121426"/>
    <lineage>
        <taxon>Bacteria</taxon>
        <taxon>Bacillati</taxon>
        <taxon>Bacillota</taxon>
        <taxon>Clostridia</taxon>
        <taxon>Eubacteriales</taxon>
        <taxon>Desulfallaceae</taxon>
        <taxon>Desulfoscipio</taxon>
    </lineage>
</organism>
<dbReference type="PANTHER" id="PTHR30446:SF0">
    <property type="entry name" value="RECOMBINATION PROTEIN RECR"/>
    <property type="match status" value="1"/>
</dbReference>
<dbReference type="GO" id="GO:0006310">
    <property type="term" value="P:DNA recombination"/>
    <property type="evidence" value="ECO:0007669"/>
    <property type="project" value="UniProtKB-UniRule"/>
</dbReference>
<evidence type="ECO:0000313" key="9">
    <source>
        <dbReference type="EMBL" id="SFR04169.1"/>
    </source>
</evidence>
<keyword evidence="5 7" id="KW-0233">DNA recombination</keyword>
<dbReference type="Pfam" id="PF21175">
    <property type="entry name" value="RecR_C"/>
    <property type="match status" value="1"/>
</dbReference>
<dbReference type="InterPro" id="IPR006171">
    <property type="entry name" value="TOPRIM_dom"/>
</dbReference>
<dbReference type="InterPro" id="IPR000093">
    <property type="entry name" value="DNA_Rcmb_RecR"/>
</dbReference>
<dbReference type="InterPro" id="IPR034137">
    <property type="entry name" value="TOPRIM_RecR"/>
</dbReference>
<dbReference type="Gene3D" id="6.10.250.240">
    <property type="match status" value="1"/>
</dbReference>
<evidence type="ECO:0000256" key="5">
    <source>
        <dbReference type="ARBA" id="ARBA00023172"/>
    </source>
</evidence>
<evidence type="ECO:0000256" key="4">
    <source>
        <dbReference type="ARBA" id="ARBA00022833"/>
    </source>
</evidence>
<keyword evidence="10" id="KW-1185">Reference proteome</keyword>
<dbReference type="GO" id="GO:0003677">
    <property type="term" value="F:DNA binding"/>
    <property type="evidence" value="ECO:0007669"/>
    <property type="project" value="UniProtKB-UniRule"/>
</dbReference>
<accession>A0A1I6DFD5</accession>
<evidence type="ECO:0000313" key="10">
    <source>
        <dbReference type="Proteomes" id="UP000199584"/>
    </source>
</evidence>
<dbReference type="Proteomes" id="UP000199584">
    <property type="component" value="Unassembled WGS sequence"/>
</dbReference>
<dbReference type="PANTHER" id="PTHR30446">
    <property type="entry name" value="RECOMBINATION PROTEIN RECR"/>
    <property type="match status" value="1"/>
</dbReference>
<dbReference type="NCBIfam" id="TIGR00615">
    <property type="entry name" value="recR"/>
    <property type="match status" value="1"/>
</dbReference>
<keyword evidence="6 7" id="KW-0234">DNA repair</keyword>
<dbReference type="EMBL" id="FOYM01000010">
    <property type="protein sequence ID" value="SFR04169.1"/>
    <property type="molecule type" value="Genomic_DNA"/>
</dbReference>
<feature type="domain" description="Toprim" evidence="8">
    <location>
        <begin position="83"/>
        <end position="178"/>
    </location>
</feature>
<dbReference type="Pfam" id="PF21176">
    <property type="entry name" value="RecR_HhH"/>
    <property type="match status" value="1"/>
</dbReference>
<dbReference type="GO" id="GO:0008270">
    <property type="term" value="F:zinc ion binding"/>
    <property type="evidence" value="ECO:0007669"/>
    <property type="project" value="UniProtKB-KW"/>
</dbReference>
<dbReference type="SMART" id="SM00493">
    <property type="entry name" value="TOPRIM"/>
    <property type="match status" value="1"/>
</dbReference>
<dbReference type="PROSITE" id="PS01300">
    <property type="entry name" value="RECR"/>
    <property type="match status" value="1"/>
</dbReference>
<dbReference type="Gene3D" id="1.10.8.420">
    <property type="entry name" value="RecR Domain 1"/>
    <property type="match status" value="1"/>
</dbReference>
<dbReference type="GO" id="GO:0006281">
    <property type="term" value="P:DNA repair"/>
    <property type="evidence" value="ECO:0007669"/>
    <property type="project" value="UniProtKB-UniRule"/>
</dbReference>
<proteinExistence type="inferred from homology"/>
<dbReference type="SUPFAM" id="SSF111304">
    <property type="entry name" value="Recombination protein RecR"/>
    <property type="match status" value="1"/>
</dbReference>
<dbReference type="HAMAP" id="MF_00017">
    <property type="entry name" value="RecR"/>
    <property type="match status" value="1"/>
</dbReference>
<reference evidence="10" key="1">
    <citation type="submission" date="2016-10" db="EMBL/GenBank/DDBJ databases">
        <authorList>
            <person name="Varghese N."/>
            <person name="Submissions S."/>
        </authorList>
    </citation>
    <scope>NUCLEOTIDE SEQUENCE [LARGE SCALE GENOMIC DNA]</scope>
    <source>
        <strain evidence="10">DSM 3669</strain>
    </source>
</reference>
<evidence type="ECO:0000256" key="6">
    <source>
        <dbReference type="ARBA" id="ARBA00023204"/>
    </source>
</evidence>
<evidence type="ECO:0000259" key="8">
    <source>
        <dbReference type="PROSITE" id="PS50880"/>
    </source>
</evidence>
<evidence type="ECO:0000256" key="1">
    <source>
        <dbReference type="ARBA" id="ARBA00022723"/>
    </source>
</evidence>
<name>A0A1I6DFD5_9FIRM</name>
<dbReference type="Gene3D" id="3.30.60.80">
    <property type="match status" value="1"/>
</dbReference>
<dbReference type="AlphaFoldDB" id="A0A1I6DFD5"/>
<dbReference type="Pfam" id="PF02132">
    <property type="entry name" value="RecR_ZnF"/>
    <property type="match status" value="1"/>
</dbReference>
<dbReference type="STRING" id="39060.SAMN05660706_1107"/>
<keyword evidence="1 7" id="KW-0479">Metal-binding</keyword>
<gene>
    <name evidence="7" type="primary">recR</name>
    <name evidence="9" type="ORF">SAMN05660706_1107</name>
</gene>
<dbReference type="Gene3D" id="3.40.1360.10">
    <property type="match status" value="1"/>
</dbReference>
<comment type="function">
    <text evidence="7">May play a role in DNA repair. It seems to be involved in an RecBC-independent recombinational process of DNA repair. It may act with RecF and RecO.</text>
</comment>
<evidence type="ECO:0000256" key="3">
    <source>
        <dbReference type="ARBA" id="ARBA00022771"/>
    </source>
</evidence>
<keyword evidence="4 7" id="KW-0862">Zinc</keyword>
<feature type="zinc finger region" description="C4-type" evidence="7">
    <location>
        <begin position="60"/>
        <end position="75"/>
    </location>
</feature>
<evidence type="ECO:0000256" key="7">
    <source>
        <dbReference type="HAMAP-Rule" id="MF_00017"/>
    </source>
</evidence>
<keyword evidence="3 7" id="KW-0863">Zinc-finger</keyword>
<dbReference type="PROSITE" id="PS50880">
    <property type="entry name" value="TOPRIM"/>
    <property type="match status" value="1"/>
</dbReference>
<dbReference type="InterPro" id="IPR023627">
    <property type="entry name" value="Rcmb_RecR"/>
</dbReference>
<dbReference type="Pfam" id="PF13662">
    <property type="entry name" value="Toprim_4"/>
    <property type="match status" value="1"/>
</dbReference>
<sequence>MKQMRYAGAVSRLIGELARLPGIGSKTAQRLAFFLLNASPEVAERLADAIREARAVIRHCSVCGNLTDVDPCGVCADHARDGGVICVVQDPRDVAAIEKYRGFKGVYHVLHGALSPLAGVGPEELNIKSLLARLGDGAVREVILATNPDVEGDATALYLARLIKPLGVKVTRIAHGLPVGAHLEYADEITLGKAIEGRQEIK</sequence>
<evidence type="ECO:0000256" key="2">
    <source>
        <dbReference type="ARBA" id="ARBA00022763"/>
    </source>
</evidence>
<comment type="similarity">
    <text evidence="7">Belongs to the RecR family.</text>
</comment>